<sequence length="105" mass="12291">MKEEIQALEDNGTWTTEDLPSRKKTIGYKWIYKIKYNSDGSIERHKARLVIHGNRQVEGINYNETFVHTTKMVIVRTFLAIAAAKNFQLHQMDVRNVFLHGDLEE</sequence>
<evidence type="ECO:0000313" key="2">
    <source>
        <dbReference type="EMBL" id="CAI8584818.1"/>
    </source>
</evidence>
<organism evidence="2 3">
    <name type="scientific">Vicia faba</name>
    <name type="common">Broad bean</name>
    <name type="synonym">Faba vulgaris</name>
    <dbReference type="NCBI Taxonomy" id="3906"/>
    <lineage>
        <taxon>Eukaryota</taxon>
        <taxon>Viridiplantae</taxon>
        <taxon>Streptophyta</taxon>
        <taxon>Embryophyta</taxon>
        <taxon>Tracheophyta</taxon>
        <taxon>Spermatophyta</taxon>
        <taxon>Magnoliopsida</taxon>
        <taxon>eudicotyledons</taxon>
        <taxon>Gunneridae</taxon>
        <taxon>Pentapetalae</taxon>
        <taxon>rosids</taxon>
        <taxon>fabids</taxon>
        <taxon>Fabales</taxon>
        <taxon>Fabaceae</taxon>
        <taxon>Papilionoideae</taxon>
        <taxon>50 kb inversion clade</taxon>
        <taxon>NPAAA clade</taxon>
        <taxon>Hologalegina</taxon>
        <taxon>IRL clade</taxon>
        <taxon>Fabeae</taxon>
        <taxon>Vicia</taxon>
    </lineage>
</organism>
<proteinExistence type="predicted"/>
<protein>
    <recommendedName>
        <fullName evidence="1">Reverse transcriptase Ty1/copia-type domain-containing protein</fullName>
    </recommendedName>
</protein>
<reference evidence="2 3" key="1">
    <citation type="submission" date="2023-01" db="EMBL/GenBank/DDBJ databases">
        <authorList>
            <person name="Kreplak J."/>
        </authorList>
    </citation>
    <scope>NUCLEOTIDE SEQUENCE [LARGE SCALE GENOMIC DNA]</scope>
</reference>
<evidence type="ECO:0000259" key="1">
    <source>
        <dbReference type="Pfam" id="PF07727"/>
    </source>
</evidence>
<name>A0AAV0YJ01_VICFA</name>
<dbReference type="InterPro" id="IPR013103">
    <property type="entry name" value="RVT_2"/>
</dbReference>
<accession>A0AAV0YJ01</accession>
<gene>
    <name evidence="2" type="ORF">VFH_U094160</name>
</gene>
<feature type="domain" description="Reverse transcriptase Ty1/copia-type" evidence="1">
    <location>
        <begin position="11"/>
        <end position="105"/>
    </location>
</feature>
<evidence type="ECO:0000313" key="3">
    <source>
        <dbReference type="Proteomes" id="UP001157006"/>
    </source>
</evidence>
<dbReference type="Proteomes" id="UP001157006">
    <property type="component" value="Unassembled WGS sequence"/>
</dbReference>
<dbReference type="AlphaFoldDB" id="A0AAV0YJ01"/>
<dbReference type="Pfam" id="PF07727">
    <property type="entry name" value="RVT_2"/>
    <property type="match status" value="1"/>
</dbReference>
<comment type="caution">
    <text evidence="2">The sequence shown here is derived from an EMBL/GenBank/DDBJ whole genome shotgun (WGS) entry which is preliminary data.</text>
</comment>
<dbReference type="EMBL" id="CATIWC010002433">
    <property type="protein sequence ID" value="CAI8584818.1"/>
    <property type="molecule type" value="Genomic_DNA"/>
</dbReference>
<keyword evidence="3" id="KW-1185">Reference proteome</keyword>